<dbReference type="SMART" id="SM00318">
    <property type="entry name" value="SNc"/>
    <property type="match status" value="1"/>
</dbReference>
<proteinExistence type="predicted"/>
<evidence type="ECO:0000313" key="7">
    <source>
        <dbReference type="Proteomes" id="UP000561045"/>
    </source>
</evidence>
<feature type="signal peptide" evidence="4">
    <location>
        <begin position="1"/>
        <end position="26"/>
    </location>
</feature>
<evidence type="ECO:0000313" key="6">
    <source>
        <dbReference type="EMBL" id="MBB4014199.1"/>
    </source>
</evidence>
<name>A0A840BRY4_9RHOO</name>
<dbReference type="PANTHER" id="PTHR12302">
    <property type="entry name" value="EBNA2 BINDING PROTEIN P100"/>
    <property type="match status" value="1"/>
</dbReference>
<keyword evidence="1" id="KW-0540">Nuclease</keyword>
<dbReference type="InterPro" id="IPR002071">
    <property type="entry name" value="Thermonucl_AS"/>
</dbReference>
<dbReference type="SUPFAM" id="SSF50199">
    <property type="entry name" value="Staphylococcal nuclease"/>
    <property type="match status" value="1"/>
</dbReference>
<sequence length="185" mass="20745">MSTRSICSAALVAALLGGLWSPAALARGGRFQGAIHAVVDGDTLQVRDRGGRLREVRLAFIDAPEHDQLWGREAHEHLRRLALGAPATIEWREHDQYGRYVGVVWVSSPDMPCVGRADCPRNLDLGHAQIAAGLAWWYRAYAARQDPQAQGQYAFSESEARQRRIGLWHDAAPIPPWIWRHAERR</sequence>
<evidence type="ECO:0000256" key="1">
    <source>
        <dbReference type="ARBA" id="ARBA00022722"/>
    </source>
</evidence>
<dbReference type="InterPro" id="IPR016071">
    <property type="entry name" value="Staphylococal_nuclease_OB-fold"/>
</dbReference>
<dbReference type="GO" id="GO:0004519">
    <property type="term" value="F:endonuclease activity"/>
    <property type="evidence" value="ECO:0007669"/>
    <property type="project" value="UniProtKB-KW"/>
</dbReference>
<evidence type="ECO:0000256" key="3">
    <source>
        <dbReference type="ARBA" id="ARBA00022801"/>
    </source>
</evidence>
<protein>
    <submittedName>
        <fullName evidence="6">Endonuclease YncB(Thermonuclease family)</fullName>
    </submittedName>
</protein>
<dbReference type="PROSITE" id="PS50830">
    <property type="entry name" value="TNASE_3"/>
    <property type="match status" value="1"/>
</dbReference>
<dbReference type="AlphaFoldDB" id="A0A840BRY4"/>
<dbReference type="EMBL" id="JACIET010000002">
    <property type="protein sequence ID" value="MBB4014199.1"/>
    <property type="molecule type" value="Genomic_DNA"/>
</dbReference>
<organism evidence="6 7">
    <name type="scientific">Niveibacterium umoris</name>
    <dbReference type="NCBI Taxonomy" id="1193620"/>
    <lineage>
        <taxon>Bacteria</taxon>
        <taxon>Pseudomonadati</taxon>
        <taxon>Pseudomonadota</taxon>
        <taxon>Betaproteobacteria</taxon>
        <taxon>Rhodocyclales</taxon>
        <taxon>Rhodocyclaceae</taxon>
        <taxon>Niveibacterium</taxon>
    </lineage>
</organism>
<dbReference type="PANTHER" id="PTHR12302:SF3">
    <property type="entry name" value="SERINE_THREONINE-PROTEIN KINASE 31"/>
    <property type="match status" value="1"/>
</dbReference>
<keyword evidence="3" id="KW-0378">Hydrolase</keyword>
<dbReference type="PROSITE" id="PS01123">
    <property type="entry name" value="TNASE_1"/>
    <property type="match status" value="1"/>
</dbReference>
<dbReference type="Proteomes" id="UP000561045">
    <property type="component" value="Unassembled WGS sequence"/>
</dbReference>
<feature type="domain" description="TNase-like" evidence="5">
    <location>
        <begin position="29"/>
        <end position="170"/>
    </location>
</feature>
<evidence type="ECO:0000256" key="2">
    <source>
        <dbReference type="ARBA" id="ARBA00022759"/>
    </source>
</evidence>
<dbReference type="RefSeq" id="WP_183636083.1">
    <property type="nucleotide sequence ID" value="NZ_BAABLE010000005.1"/>
</dbReference>
<dbReference type="InterPro" id="IPR035437">
    <property type="entry name" value="SNase_OB-fold_sf"/>
</dbReference>
<dbReference type="Gene3D" id="2.40.50.90">
    <property type="match status" value="1"/>
</dbReference>
<keyword evidence="2 6" id="KW-0255">Endonuclease</keyword>
<gene>
    <name evidence="6" type="ORF">GGR36_003545</name>
</gene>
<feature type="chain" id="PRO_5033066825" evidence="4">
    <location>
        <begin position="27"/>
        <end position="185"/>
    </location>
</feature>
<dbReference type="Pfam" id="PF00565">
    <property type="entry name" value="SNase"/>
    <property type="match status" value="1"/>
</dbReference>
<reference evidence="6 7" key="1">
    <citation type="submission" date="2020-08" db="EMBL/GenBank/DDBJ databases">
        <title>Genomic Encyclopedia of Type Strains, Phase IV (KMG-IV): sequencing the most valuable type-strain genomes for metagenomic binning, comparative biology and taxonomic classification.</title>
        <authorList>
            <person name="Goeker M."/>
        </authorList>
    </citation>
    <scope>NUCLEOTIDE SEQUENCE [LARGE SCALE GENOMIC DNA]</scope>
    <source>
        <strain evidence="6 7">DSM 106739</strain>
    </source>
</reference>
<evidence type="ECO:0000259" key="5">
    <source>
        <dbReference type="PROSITE" id="PS50830"/>
    </source>
</evidence>
<accession>A0A840BRY4</accession>
<dbReference type="GO" id="GO:0003676">
    <property type="term" value="F:nucleic acid binding"/>
    <property type="evidence" value="ECO:0007669"/>
    <property type="project" value="InterPro"/>
</dbReference>
<dbReference type="GO" id="GO:0016787">
    <property type="term" value="F:hydrolase activity"/>
    <property type="evidence" value="ECO:0007669"/>
    <property type="project" value="UniProtKB-KW"/>
</dbReference>
<keyword evidence="7" id="KW-1185">Reference proteome</keyword>
<evidence type="ECO:0000256" key="4">
    <source>
        <dbReference type="SAM" id="SignalP"/>
    </source>
</evidence>
<comment type="caution">
    <text evidence="6">The sequence shown here is derived from an EMBL/GenBank/DDBJ whole genome shotgun (WGS) entry which is preliminary data.</text>
</comment>
<keyword evidence="4" id="KW-0732">Signal</keyword>